<dbReference type="SUPFAM" id="SSF54593">
    <property type="entry name" value="Glyoxalase/Bleomycin resistance protein/Dihydroxybiphenyl dioxygenase"/>
    <property type="match status" value="1"/>
</dbReference>
<dbReference type="RefSeq" id="WP_363797509.1">
    <property type="nucleotide sequence ID" value="NZ_CP159925.1"/>
</dbReference>
<dbReference type="AlphaFoldDB" id="A0AAU8MQW1"/>
<gene>
    <name evidence="2" type="ORF">ABU614_20085</name>
</gene>
<dbReference type="Pfam" id="PF00903">
    <property type="entry name" value="Glyoxalase"/>
    <property type="match status" value="1"/>
</dbReference>
<dbReference type="InterPro" id="IPR029068">
    <property type="entry name" value="Glyas_Bleomycin-R_OHBP_Dase"/>
</dbReference>
<dbReference type="InterPro" id="IPR004360">
    <property type="entry name" value="Glyas_Fos-R_dOase_dom"/>
</dbReference>
<name>A0AAU8MQW1_9GAMM</name>
<proteinExistence type="predicted"/>
<reference evidence="2" key="1">
    <citation type="submission" date="2024-06" db="EMBL/GenBank/DDBJ databases">
        <authorList>
            <person name="Li S."/>
        </authorList>
    </citation>
    <scope>NUCLEOTIDE SEQUENCE</scope>
    <source>
        <strain evidence="2">SR10</strain>
    </source>
</reference>
<protein>
    <submittedName>
        <fullName evidence="2">VOC family protein</fullName>
    </submittedName>
</protein>
<sequence length="139" mass="15210">MSAIDVPTVAPPSAARFVPMLHVASVMRAARFYAAFDFAIGEVHREPSCDDPDRDEPVWAWLGSAAGAELMLVRADAPVDASAQGVLFYVYCDDVAAMRERTLAAGIDAGEIAYPFYRPRGEFRVQDPDGYVLMVTHQD</sequence>
<evidence type="ECO:0000313" key="2">
    <source>
        <dbReference type="EMBL" id="XCO74643.1"/>
    </source>
</evidence>
<feature type="domain" description="Glyoxalase/fosfomycin resistance/dioxygenase" evidence="1">
    <location>
        <begin position="21"/>
        <end position="134"/>
    </location>
</feature>
<organism evidence="2">
    <name type="scientific">Lysobacter firmicutimachus</name>
    <dbReference type="NCBI Taxonomy" id="1792846"/>
    <lineage>
        <taxon>Bacteria</taxon>
        <taxon>Pseudomonadati</taxon>
        <taxon>Pseudomonadota</taxon>
        <taxon>Gammaproteobacteria</taxon>
        <taxon>Lysobacterales</taxon>
        <taxon>Lysobacteraceae</taxon>
        <taxon>Lysobacter</taxon>
    </lineage>
</organism>
<accession>A0AAU8MQW1</accession>
<evidence type="ECO:0000259" key="1">
    <source>
        <dbReference type="Pfam" id="PF00903"/>
    </source>
</evidence>
<dbReference type="EMBL" id="CP159925">
    <property type="protein sequence ID" value="XCO74643.1"/>
    <property type="molecule type" value="Genomic_DNA"/>
</dbReference>
<dbReference type="Gene3D" id="3.10.180.10">
    <property type="entry name" value="2,3-Dihydroxybiphenyl 1,2-Dioxygenase, domain 1"/>
    <property type="match status" value="1"/>
</dbReference>